<proteinExistence type="predicted"/>
<name>A0A1I7RV13_BURXY</name>
<evidence type="ECO:0000313" key="4">
    <source>
        <dbReference type="Proteomes" id="UP000095284"/>
    </source>
</evidence>
<gene>
    <name evidence="2" type="ORF">BXYJ_LOCUS5821</name>
</gene>
<feature type="compositionally biased region" description="Acidic residues" evidence="1">
    <location>
        <begin position="310"/>
        <end position="319"/>
    </location>
</feature>
<organism evidence="4 6">
    <name type="scientific">Bursaphelenchus xylophilus</name>
    <name type="common">Pinewood nematode worm</name>
    <name type="synonym">Aphelenchoides xylophilus</name>
    <dbReference type="NCBI Taxonomy" id="6326"/>
    <lineage>
        <taxon>Eukaryota</taxon>
        <taxon>Metazoa</taxon>
        <taxon>Ecdysozoa</taxon>
        <taxon>Nematoda</taxon>
        <taxon>Chromadorea</taxon>
        <taxon>Rhabditida</taxon>
        <taxon>Tylenchina</taxon>
        <taxon>Tylenchomorpha</taxon>
        <taxon>Aphelenchoidea</taxon>
        <taxon>Aphelenchoididae</taxon>
        <taxon>Bursaphelenchus</taxon>
    </lineage>
</organism>
<feature type="compositionally biased region" description="Basic and acidic residues" evidence="1">
    <location>
        <begin position="278"/>
        <end position="288"/>
    </location>
</feature>
<dbReference type="EMBL" id="CAJFCV020000003">
    <property type="protein sequence ID" value="CAG9105217.1"/>
    <property type="molecule type" value="Genomic_DNA"/>
</dbReference>
<dbReference type="OrthoDB" id="10597398at2759"/>
<protein>
    <submittedName>
        <fullName evidence="2">(pine wood nematode) hypothetical protein</fullName>
    </submittedName>
</protein>
<reference evidence="3" key="2">
    <citation type="submission" date="2020-08" db="EMBL/GenBank/DDBJ databases">
        <authorList>
            <person name="Kikuchi T."/>
        </authorList>
    </citation>
    <scope>NUCLEOTIDE SEQUENCE</scope>
    <source>
        <strain evidence="2">Ka4C1</strain>
    </source>
</reference>
<evidence type="ECO:0000313" key="6">
    <source>
        <dbReference type="WBParaSite" id="BXY_0457400.1"/>
    </source>
</evidence>
<dbReference type="AlphaFoldDB" id="A0A1I7RV13"/>
<sequence>MDQNNPDKLLMELFPSQSSVVTTPRGDDFIDTSLLHPELAKMTLPTVLNQSSKGRQIMQKVEEAGDEEIDRKLLLSMANLLREPIMKFCEKPGFPTRNEQRVFLKHLFDPYPALSLQMFVSNKKQQSGLLENSIRNARRRAKRSDEESDSESKEVKIEPTSSKSPRKLVKKRKSAEKTEIPANLVEALTKLAEKLPKNVAKSLKLNAESTAEPGISMDWAKKLGLAAKLAEELKNAEKSRKSIKIEKENDDEEGKMDEKESQTSVEAETEENLPLAAEKLKNSAENHENTSTLAEKSLKRPEKSKKIEVEVELEDEEDHELQIDTTNEEISSEKLEEIPNISAGLAEILGLAEKHLARDKEMLQKDGINDNEAIEDHGEPVSPKKIRLDSPEMTSEASVISKNSELLAKFAELCSKTSPNTSDGKLELSEELETPSKKNVKLSQELLDVTIESLLEKTPSGLAVLGRLRGENELQRPDYLYMANMIREPIMKLCERPSYPSRYEQRAFLEHIFRDFPQVDIPVFVGNRKQTLGCLENSIRNGRRSKKMKEHVKEAVEVPKEPVEEVTEVEKLTKMLFKEEKKEKPKSDVKVRQIARYQRHGDVSVDNLHPEIRSLTIEELLTPTHKGQVLLAMLEANLPLDSADCAKLALMIREPIMKHAETPNRPSRVELRAYFQHLLGRFTQLEMTDFVCNRKQVHGHLEKSIRNAKRVINKKAARRQMVILRNAAVQAQNTASDKVLVLPDLTTIQLPSTINLNSKLETKKRADLLKKKYSHYKTIYSPTVFKKVPGIGLVEAGSALPGEVREVAFRPHGNTKLNGIRLGRVGKPGIQKSTEDLDEDVKEEENMDEKVAKEEKETLMTSKIPVESYDLHENLKEMSIQSLLGSTLPGRILLHQIEDESIELKKQELTEFCKYIRDPLMRFCERSYYPRRHEMRAFLIHLFEPYPKMMNYLRDLVCDKKQILGILEDNIHCVRRRLRGKGALPPPALEPNLNKTFVGQGEDEQGPAEPIEDDYETANPTSMLLQATMNAISMQEQAQTEK</sequence>
<evidence type="ECO:0000256" key="1">
    <source>
        <dbReference type="SAM" id="MobiDB-lite"/>
    </source>
</evidence>
<feature type="region of interest" description="Disordered" evidence="1">
    <location>
        <begin position="372"/>
        <end position="392"/>
    </location>
</feature>
<dbReference type="Proteomes" id="UP000659654">
    <property type="component" value="Unassembled WGS sequence"/>
</dbReference>
<dbReference type="Proteomes" id="UP000095284">
    <property type="component" value="Unplaced"/>
</dbReference>
<evidence type="ECO:0000313" key="5">
    <source>
        <dbReference type="Proteomes" id="UP000659654"/>
    </source>
</evidence>
<keyword evidence="5" id="KW-1185">Reference proteome</keyword>
<reference evidence="6" key="1">
    <citation type="submission" date="2016-11" db="UniProtKB">
        <authorList>
            <consortium name="WormBaseParasite"/>
        </authorList>
    </citation>
    <scope>IDENTIFICATION</scope>
</reference>
<feature type="compositionally biased region" description="Basic and acidic residues" evidence="1">
    <location>
        <begin position="235"/>
        <end position="247"/>
    </location>
</feature>
<feature type="region of interest" description="Disordered" evidence="1">
    <location>
        <begin position="130"/>
        <end position="176"/>
    </location>
</feature>
<feature type="region of interest" description="Disordered" evidence="1">
    <location>
        <begin position="984"/>
        <end position="1020"/>
    </location>
</feature>
<dbReference type="EMBL" id="CAJFDI010000003">
    <property type="protein sequence ID" value="CAD5219723.1"/>
    <property type="molecule type" value="Genomic_DNA"/>
</dbReference>
<evidence type="ECO:0000313" key="3">
    <source>
        <dbReference type="EMBL" id="CAG9105217.1"/>
    </source>
</evidence>
<dbReference type="Proteomes" id="UP000582659">
    <property type="component" value="Unassembled WGS sequence"/>
</dbReference>
<feature type="compositionally biased region" description="Acidic residues" evidence="1">
    <location>
        <begin position="1001"/>
        <end position="1016"/>
    </location>
</feature>
<feature type="region of interest" description="Disordered" evidence="1">
    <location>
        <begin position="235"/>
        <end position="329"/>
    </location>
</feature>
<feature type="compositionally biased region" description="Basic and acidic residues" evidence="1">
    <location>
        <begin position="296"/>
        <end position="309"/>
    </location>
</feature>
<dbReference type="WBParaSite" id="BXY_0457400.1">
    <property type="protein sequence ID" value="BXY_0457400.1"/>
    <property type="gene ID" value="BXY_0457400"/>
</dbReference>
<feature type="compositionally biased region" description="Basic residues" evidence="1">
    <location>
        <begin position="164"/>
        <end position="174"/>
    </location>
</feature>
<evidence type="ECO:0000313" key="2">
    <source>
        <dbReference type="EMBL" id="CAD5219723.1"/>
    </source>
</evidence>
<accession>A0A1I7RV13</accession>